<keyword evidence="8 10" id="KW-0413">Isomerase</keyword>
<comment type="catalytic activity">
    <reaction evidence="9 10">
        <text>Couples ATP hydrolysis with the unwinding of duplex DNA by translocating in the 3'-5' direction.</text>
        <dbReference type="EC" id="5.6.2.4"/>
    </reaction>
</comment>
<comment type="catalytic activity">
    <reaction evidence="10">
        <text>ATP + H2O = ADP + phosphate + H(+)</text>
        <dbReference type="Rhea" id="RHEA:13065"/>
        <dbReference type="ChEBI" id="CHEBI:15377"/>
        <dbReference type="ChEBI" id="CHEBI:15378"/>
        <dbReference type="ChEBI" id="CHEBI:30616"/>
        <dbReference type="ChEBI" id="CHEBI:43474"/>
        <dbReference type="ChEBI" id="CHEBI:456216"/>
        <dbReference type="EC" id="5.6.2.4"/>
    </reaction>
</comment>
<dbReference type="PROSITE" id="PS51192">
    <property type="entry name" value="HELICASE_ATP_BIND_1"/>
    <property type="match status" value="1"/>
</dbReference>
<name>A0A2D6M0F6_9ARCH</name>
<evidence type="ECO:0000256" key="4">
    <source>
        <dbReference type="ARBA" id="ARBA00022806"/>
    </source>
</evidence>
<protein>
    <recommendedName>
        <fullName evidence="10">ATP-dependent DNA helicase Hel308</fullName>
        <ecNumber evidence="10">5.6.2.4</ecNumber>
    </recommendedName>
    <alternativeName>
        <fullName evidence="10">DNA 3'-5' helicase Hel308</fullName>
    </alternativeName>
</protein>
<evidence type="ECO:0000256" key="6">
    <source>
        <dbReference type="ARBA" id="ARBA00023125"/>
    </source>
</evidence>
<dbReference type="InterPro" id="IPR050474">
    <property type="entry name" value="Hel308_SKI2-like"/>
</dbReference>
<evidence type="ECO:0000256" key="3">
    <source>
        <dbReference type="ARBA" id="ARBA00022801"/>
    </source>
</evidence>
<comment type="caution">
    <text evidence="13">The sequence shown here is derived from an EMBL/GenBank/DDBJ whole genome shotgun (WGS) entry which is preliminary data.</text>
</comment>
<dbReference type="EMBL" id="NZBU01000005">
    <property type="protein sequence ID" value="MAG21914.1"/>
    <property type="molecule type" value="Genomic_DNA"/>
</dbReference>
<dbReference type="PANTHER" id="PTHR47961">
    <property type="entry name" value="DNA POLYMERASE THETA, PUTATIVE (AFU_ORTHOLOGUE AFUA_1G05260)-RELATED"/>
    <property type="match status" value="1"/>
</dbReference>
<keyword evidence="5 10" id="KW-0067">ATP-binding</keyword>
<evidence type="ECO:0000256" key="7">
    <source>
        <dbReference type="ARBA" id="ARBA00023204"/>
    </source>
</evidence>
<dbReference type="InterPro" id="IPR036390">
    <property type="entry name" value="WH_DNA-bd_sf"/>
</dbReference>
<dbReference type="SMART" id="SM00487">
    <property type="entry name" value="DEXDc"/>
    <property type="match status" value="1"/>
</dbReference>
<dbReference type="InterPro" id="IPR001650">
    <property type="entry name" value="Helicase_C-like"/>
</dbReference>
<dbReference type="InterPro" id="IPR014001">
    <property type="entry name" value="Helicase_ATP-bd"/>
</dbReference>
<evidence type="ECO:0000256" key="8">
    <source>
        <dbReference type="ARBA" id="ARBA00023235"/>
    </source>
</evidence>
<evidence type="ECO:0000256" key="1">
    <source>
        <dbReference type="ARBA" id="ARBA00022741"/>
    </source>
</evidence>
<accession>A0A2D6M0F6</accession>
<evidence type="ECO:0000259" key="12">
    <source>
        <dbReference type="PROSITE" id="PS51194"/>
    </source>
</evidence>
<dbReference type="AlphaFoldDB" id="A0A2D6M0F6"/>
<dbReference type="CDD" id="cd18795">
    <property type="entry name" value="SF2_C_Ski2"/>
    <property type="match status" value="1"/>
</dbReference>
<dbReference type="Proteomes" id="UP000226592">
    <property type="component" value="Unassembled WGS sequence"/>
</dbReference>
<dbReference type="HAMAP" id="MF_00442">
    <property type="entry name" value="Helicase_Hel308"/>
    <property type="match status" value="1"/>
</dbReference>
<sequence>MDVKKAVLKANGFDSFNPMQSQALKKNWEEKNLVVAAPTASGKTIMAEIGALHSILQNKRKVIYTCPLRALASEHYDDWKKKYSKQFGIRMAVSTGDFDSSSKYLSRYDIVFTTYEKLDSLIRHRADWLSSVGLLIIDEVHELDSGRGATLEVTACKLRRMNPKMRTLALSATIPNAEELSDWLEAELAKSNYRPIPLREGVYFNDEIKYANRKTESLGDGNPVEAIVDDTLHKKKKQALIFANTRRNAEGMAKKLSTLSEKSLDSKEKLALEKDAKKILSILESPTEQCKKLADLVKHGAAFHHAGLVQKQRGIVEEAFRENRVKLISATPTLAAGVNLPAHTVVIPSLYRFEAAGMTRIPVREYKQMVGRAGRPKYDKEGRGIVIAKNDLEAEEILEHYVDGDMEDITSKLGIEPILRMHLLSLIASHFVFDLDSMEQFFGCTLYAKQYGDLAELFEKVQSILEELEEWKFIESDEKKIVATPLGKRVSELYLDPFTAHQMVEAMQSKRKFSELTYLFLFTQSSEFRPWLGVPKKKEPELWEQLQLDGKLLPVDVEREMYFDLNLLRKFQSSLLLQSWVRETSEQEVMKEYNTQPGILHSKLRICDWLAYASLELARLLKEDKHIAPISKLRKRLKYGVKEELLNLCEVRYIGRVRARRLWRAKIKSVAQLKKTDAKDLGRILGPGTASQIKQQLSQKV</sequence>
<keyword evidence="6 10" id="KW-0238">DNA-binding</keyword>
<keyword evidence="2 10" id="KW-0227">DNA damage</keyword>
<dbReference type="Gene3D" id="1.10.3380.30">
    <property type="match status" value="1"/>
</dbReference>
<dbReference type="PROSITE" id="PS51194">
    <property type="entry name" value="HELICASE_CTER"/>
    <property type="match status" value="1"/>
</dbReference>
<evidence type="ECO:0000259" key="11">
    <source>
        <dbReference type="PROSITE" id="PS51192"/>
    </source>
</evidence>
<dbReference type="Pfam" id="PF00270">
    <property type="entry name" value="DEAD"/>
    <property type="match status" value="1"/>
</dbReference>
<keyword evidence="4 10" id="KW-0347">Helicase</keyword>
<evidence type="ECO:0000256" key="5">
    <source>
        <dbReference type="ARBA" id="ARBA00022840"/>
    </source>
</evidence>
<dbReference type="GO" id="GO:0003677">
    <property type="term" value="F:DNA binding"/>
    <property type="evidence" value="ECO:0007669"/>
    <property type="project" value="UniProtKB-UniRule"/>
</dbReference>
<organism evidence="13 14">
    <name type="scientific">Candidatus Iainarchaeum sp</name>
    <dbReference type="NCBI Taxonomy" id="3101447"/>
    <lineage>
        <taxon>Archaea</taxon>
        <taxon>Candidatus Iainarchaeota</taxon>
        <taxon>Candidatus Iainarchaeia</taxon>
        <taxon>Candidatus Iainarchaeales</taxon>
        <taxon>Candidatus Iainarchaeaceae</taxon>
        <taxon>Candidatus Iainarchaeum</taxon>
    </lineage>
</organism>
<dbReference type="Pfam" id="PF00271">
    <property type="entry name" value="Helicase_C"/>
    <property type="match status" value="1"/>
</dbReference>
<proteinExistence type="inferred from homology"/>
<dbReference type="InterPro" id="IPR027417">
    <property type="entry name" value="P-loop_NTPase"/>
</dbReference>
<dbReference type="Pfam" id="PF21280">
    <property type="entry name" value="Helicase_dom4_arc"/>
    <property type="match status" value="1"/>
</dbReference>
<evidence type="ECO:0000313" key="13">
    <source>
        <dbReference type="EMBL" id="MAG21914.1"/>
    </source>
</evidence>
<feature type="binding site" evidence="10">
    <location>
        <position position="20"/>
    </location>
    <ligand>
        <name>ATP</name>
        <dbReference type="ChEBI" id="CHEBI:30616"/>
    </ligand>
</feature>
<dbReference type="GO" id="GO:0005524">
    <property type="term" value="F:ATP binding"/>
    <property type="evidence" value="ECO:0007669"/>
    <property type="project" value="UniProtKB-UniRule"/>
</dbReference>
<dbReference type="Pfam" id="PF14520">
    <property type="entry name" value="HHH_5"/>
    <property type="match status" value="1"/>
</dbReference>
<dbReference type="GO" id="GO:0043138">
    <property type="term" value="F:3'-5' DNA helicase activity"/>
    <property type="evidence" value="ECO:0007669"/>
    <property type="project" value="UniProtKB-UniRule"/>
</dbReference>
<dbReference type="Gene3D" id="1.10.150.20">
    <property type="entry name" value="5' to 3' exonuclease, C-terminal subdomain"/>
    <property type="match status" value="1"/>
</dbReference>
<dbReference type="SMART" id="SM00490">
    <property type="entry name" value="HELICc"/>
    <property type="match status" value="1"/>
</dbReference>
<evidence type="ECO:0000256" key="10">
    <source>
        <dbReference type="HAMAP-Rule" id="MF_00442"/>
    </source>
</evidence>
<dbReference type="PANTHER" id="PTHR47961:SF10">
    <property type="entry name" value="ATP-DEPENDENT DNA HELICASE HEL308"/>
    <property type="match status" value="1"/>
</dbReference>
<dbReference type="InterPro" id="IPR048772">
    <property type="entry name" value="Hel308-like_dom4"/>
</dbReference>
<dbReference type="SUPFAM" id="SSF46785">
    <property type="entry name" value="Winged helix' DNA-binding domain"/>
    <property type="match status" value="1"/>
</dbReference>
<dbReference type="Gene3D" id="3.40.50.300">
    <property type="entry name" value="P-loop containing nucleotide triphosphate hydrolases"/>
    <property type="match status" value="2"/>
</dbReference>
<dbReference type="SUPFAM" id="SSF158702">
    <property type="entry name" value="Sec63 N-terminal domain-like"/>
    <property type="match status" value="1"/>
</dbReference>
<dbReference type="GO" id="GO:0006281">
    <property type="term" value="P:DNA repair"/>
    <property type="evidence" value="ECO:0007669"/>
    <property type="project" value="UniProtKB-UniRule"/>
</dbReference>
<gene>
    <name evidence="10" type="primary">hel308</name>
    <name evidence="13" type="ORF">CL943_01230</name>
</gene>
<dbReference type="InterPro" id="IPR011545">
    <property type="entry name" value="DEAD/DEAH_box_helicase_dom"/>
</dbReference>
<keyword evidence="1 10" id="KW-0547">Nucleotide-binding</keyword>
<dbReference type="EC" id="5.6.2.4" evidence="10"/>
<comment type="similarity">
    <text evidence="10">Belongs to the helicase family. Hel308 subfamily.</text>
</comment>
<dbReference type="SUPFAM" id="SSF52540">
    <property type="entry name" value="P-loop containing nucleoside triphosphate hydrolases"/>
    <property type="match status" value="1"/>
</dbReference>
<keyword evidence="7 10" id="KW-0234">DNA repair</keyword>
<dbReference type="InterPro" id="IPR022965">
    <property type="entry name" value="Helicase_Hel308"/>
</dbReference>
<comment type="subunit">
    <text evidence="10">Monomer.</text>
</comment>
<comment type="function">
    <text evidence="10">DNA-dependent ATPase and 3'-5' DNA helicase that may be involved in repair of stalled replication forks.</text>
</comment>
<evidence type="ECO:0000256" key="9">
    <source>
        <dbReference type="ARBA" id="ARBA00034617"/>
    </source>
</evidence>
<feature type="domain" description="Helicase C-terminal" evidence="12">
    <location>
        <begin position="227"/>
        <end position="427"/>
    </location>
</feature>
<dbReference type="GO" id="GO:0016887">
    <property type="term" value="F:ATP hydrolysis activity"/>
    <property type="evidence" value="ECO:0007669"/>
    <property type="project" value="RHEA"/>
</dbReference>
<evidence type="ECO:0000313" key="14">
    <source>
        <dbReference type="Proteomes" id="UP000226592"/>
    </source>
</evidence>
<keyword evidence="3 10" id="KW-0378">Hydrolase</keyword>
<evidence type="ECO:0000256" key="2">
    <source>
        <dbReference type="ARBA" id="ARBA00022763"/>
    </source>
</evidence>
<feature type="domain" description="Helicase ATP-binding" evidence="11">
    <location>
        <begin position="24"/>
        <end position="192"/>
    </location>
</feature>
<reference evidence="14" key="1">
    <citation type="submission" date="2017-09" db="EMBL/GenBank/DDBJ databases">
        <title>The Reconstruction of 2,631 Draft Metagenome-Assembled Genomes from the Global Oceans.</title>
        <authorList>
            <person name="Tully B.J."/>
            <person name="Graham E.D."/>
            <person name="Heidelberg J.F."/>
        </authorList>
    </citation>
    <scope>NUCLEOTIDE SEQUENCE [LARGE SCALE GENOMIC DNA]</scope>
</reference>